<dbReference type="Proteomes" id="UP000037043">
    <property type="component" value="Unassembled WGS sequence"/>
</dbReference>
<protein>
    <submittedName>
        <fullName evidence="2">Uncharacterized protein</fullName>
    </submittedName>
</protein>
<dbReference type="RefSeq" id="WP_052221557.1">
    <property type="nucleotide sequence ID" value="NZ_LHUR01000022.1"/>
</dbReference>
<proteinExistence type="predicted"/>
<organism evidence="2 3">
    <name type="scientific">Clostridium homopropionicum DSM 5847</name>
    <dbReference type="NCBI Taxonomy" id="1121318"/>
    <lineage>
        <taxon>Bacteria</taxon>
        <taxon>Bacillati</taxon>
        <taxon>Bacillota</taxon>
        <taxon>Clostridia</taxon>
        <taxon>Eubacteriales</taxon>
        <taxon>Clostridiaceae</taxon>
        <taxon>Clostridium</taxon>
    </lineage>
</organism>
<feature type="transmembrane region" description="Helical" evidence="1">
    <location>
        <begin position="29"/>
        <end position="46"/>
    </location>
</feature>
<feature type="transmembrane region" description="Helical" evidence="1">
    <location>
        <begin position="7"/>
        <end position="23"/>
    </location>
</feature>
<evidence type="ECO:0000313" key="2">
    <source>
        <dbReference type="EMBL" id="KOA19936.1"/>
    </source>
</evidence>
<keyword evidence="3" id="KW-1185">Reference proteome</keyword>
<keyword evidence="1" id="KW-0472">Membrane</keyword>
<reference evidence="3" key="1">
    <citation type="submission" date="2015-08" db="EMBL/GenBank/DDBJ databases">
        <title>Genome sequence of the strict anaerobe Clostridium homopropionicum LuHBu1 (DSM 5847T).</title>
        <authorList>
            <person name="Poehlein A."/>
            <person name="Beck M."/>
            <person name="Schiel-Bengelsdorf B."/>
            <person name="Bengelsdorf F.R."/>
            <person name="Daniel R."/>
            <person name="Duerre P."/>
        </authorList>
    </citation>
    <scope>NUCLEOTIDE SEQUENCE [LARGE SCALE GENOMIC DNA]</scope>
    <source>
        <strain evidence="3">DSM 5847</strain>
    </source>
</reference>
<feature type="transmembrane region" description="Helical" evidence="1">
    <location>
        <begin position="58"/>
        <end position="77"/>
    </location>
</feature>
<accession>A0A0L6ZAD2</accession>
<sequence>MDKNQKYVIVLLLTAIIFVIAQFTKNSYLFAVAMPLFLFTWLFAGASKNGKVHGVQKFWWIISFIIMVGSLISMLNLTAVPENITKSYLFGYPLPTGIMFFVYWILLIITGTLTFCLRFEKDYLRDEWIREFEQKTGAKLLSSSDNVMKGVGGNESTISK</sequence>
<dbReference type="EMBL" id="LHUR01000022">
    <property type="protein sequence ID" value="KOA19936.1"/>
    <property type="molecule type" value="Genomic_DNA"/>
</dbReference>
<evidence type="ECO:0000313" key="3">
    <source>
        <dbReference type="Proteomes" id="UP000037043"/>
    </source>
</evidence>
<dbReference type="PATRIC" id="fig|1121318.3.peg.2047"/>
<evidence type="ECO:0000256" key="1">
    <source>
        <dbReference type="SAM" id="Phobius"/>
    </source>
</evidence>
<gene>
    <name evidence="2" type="ORF">CLHOM_20260</name>
</gene>
<dbReference type="AlphaFoldDB" id="A0A0L6ZAD2"/>
<comment type="caution">
    <text evidence="2">The sequence shown here is derived from an EMBL/GenBank/DDBJ whole genome shotgun (WGS) entry which is preliminary data.</text>
</comment>
<keyword evidence="1" id="KW-1133">Transmembrane helix</keyword>
<name>A0A0L6ZAD2_9CLOT</name>
<feature type="transmembrane region" description="Helical" evidence="1">
    <location>
        <begin position="97"/>
        <end position="117"/>
    </location>
</feature>
<dbReference type="STRING" id="36844.SAMN04488501_12122"/>
<keyword evidence="1" id="KW-0812">Transmembrane</keyword>